<proteinExistence type="predicted"/>
<reference evidence="1" key="2">
    <citation type="journal article" date="2015" name="Data Brief">
        <title>Shoot transcriptome of the giant reed, Arundo donax.</title>
        <authorList>
            <person name="Barrero R.A."/>
            <person name="Guerrero F.D."/>
            <person name="Moolhuijzen P."/>
            <person name="Goolsby J.A."/>
            <person name="Tidwell J."/>
            <person name="Bellgard S.E."/>
            <person name="Bellgard M.I."/>
        </authorList>
    </citation>
    <scope>NUCLEOTIDE SEQUENCE</scope>
    <source>
        <tissue evidence="1">Shoot tissue taken approximately 20 cm above the soil surface</tissue>
    </source>
</reference>
<sequence length="39" mass="4611">MFTEEHQKQCCKYQSFHLSTNSIFHNGLSRQIVVCTMCM</sequence>
<protein>
    <submittedName>
        <fullName evidence="1">Uncharacterized protein</fullName>
    </submittedName>
</protein>
<dbReference type="AlphaFoldDB" id="A0A0A8ZL08"/>
<evidence type="ECO:0000313" key="1">
    <source>
        <dbReference type="EMBL" id="JAD37430.1"/>
    </source>
</evidence>
<dbReference type="EMBL" id="GBRH01260465">
    <property type="protein sequence ID" value="JAD37430.1"/>
    <property type="molecule type" value="Transcribed_RNA"/>
</dbReference>
<reference evidence="1" key="1">
    <citation type="submission" date="2014-09" db="EMBL/GenBank/DDBJ databases">
        <authorList>
            <person name="Magalhaes I.L.F."/>
            <person name="Oliveira U."/>
            <person name="Santos F.R."/>
            <person name="Vidigal T.H.D.A."/>
            <person name="Brescovit A.D."/>
            <person name="Santos A.J."/>
        </authorList>
    </citation>
    <scope>NUCLEOTIDE SEQUENCE</scope>
    <source>
        <tissue evidence="1">Shoot tissue taken approximately 20 cm above the soil surface</tissue>
    </source>
</reference>
<accession>A0A0A8ZL08</accession>
<name>A0A0A8ZL08_ARUDO</name>
<organism evidence="1">
    <name type="scientific">Arundo donax</name>
    <name type="common">Giant reed</name>
    <name type="synonym">Donax arundinaceus</name>
    <dbReference type="NCBI Taxonomy" id="35708"/>
    <lineage>
        <taxon>Eukaryota</taxon>
        <taxon>Viridiplantae</taxon>
        <taxon>Streptophyta</taxon>
        <taxon>Embryophyta</taxon>
        <taxon>Tracheophyta</taxon>
        <taxon>Spermatophyta</taxon>
        <taxon>Magnoliopsida</taxon>
        <taxon>Liliopsida</taxon>
        <taxon>Poales</taxon>
        <taxon>Poaceae</taxon>
        <taxon>PACMAD clade</taxon>
        <taxon>Arundinoideae</taxon>
        <taxon>Arundineae</taxon>
        <taxon>Arundo</taxon>
    </lineage>
</organism>